<evidence type="ECO:0000256" key="1">
    <source>
        <dbReference type="SAM" id="Phobius"/>
    </source>
</evidence>
<dbReference type="Pfam" id="PF03845">
    <property type="entry name" value="Spore_permease"/>
    <property type="match status" value="1"/>
</dbReference>
<protein>
    <submittedName>
        <fullName evidence="2">GerAB/ArcD/ProY family transporter</fullName>
    </submittedName>
</protein>
<name>A0ABX1Y6B9_9BACL</name>
<evidence type="ECO:0000313" key="3">
    <source>
        <dbReference type="Proteomes" id="UP000616779"/>
    </source>
</evidence>
<dbReference type="RefSeq" id="WP_376773996.1">
    <property type="nucleotide sequence ID" value="NZ_WHOA01000218.1"/>
</dbReference>
<sequence>MIWLHTQFFNLLKYIACTCIHVVKQDAWITIFPAVLIGSLNIWVMSKLSNRHPGLTIIQYSSQIIGKWPGKYRFPHENSFYHCQFNVGTILLFWGGFFLI</sequence>
<organism evidence="2 3">
    <name type="scientific">Paenibacillus phytorum</name>
    <dbReference type="NCBI Taxonomy" id="2654977"/>
    <lineage>
        <taxon>Bacteria</taxon>
        <taxon>Bacillati</taxon>
        <taxon>Bacillota</taxon>
        <taxon>Bacilli</taxon>
        <taxon>Bacillales</taxon>
        <taxon>Paenibacillaceae</taxon>
        <taxon>Paenibacillus</taxon>
    </lineage>
</organism>
<dbReference type="EMBL" id="WHOA01000218">
    <property type="protein sequence ID" value="NOU75530.1"/>
    <property type="molecule type" value="Genomic_DNA"/>
</dbReference>
<accession>A0ABX1Y6B9</accession>
<dbReference type="Proteomes" id="UP000616779">
    <property type="component" value="Unassembled WGS sequence"/>
</dbReference>
<keyword evidence="1" id="KW-0472">Membrane</keyword>
<feature type="transmembrane region" description="Helical" evidence="1">
    <location>
        <begin position="27"/>
        <end position="45"/>
    </location>
</feature>
<comment type="caution">
    <text evidence="2">The sequence shown here is derived from an EMBL/GenBank/DDBJ whole genome shotgun (WGS) entry which is preliminary data.</text>
</comment>
<proteinExistence type="predicted"/>
<dbReference type="InterPro" id="IPR004761">
    <property type="entry name" value="Spore_GerAB"/>
</dbReference>
<evidence type="ECO:0000313" key="2">
    <source>
        <dbReference type="EMBL" id="NOU75530.1"/>
    </source>
</evidence>
<gene>
    <name evidence="2" type="ORF">GC098_29845</name>
</gene>
<keyword evidence="1" id="KW-1133">Transmembrane helix</keyword>
<feature type="transmembrane region" description="Helical" evidence="1">
    <location>
        <begin position="79"/>
        <end position="99"/>
    </location>
</feature>
<keyword evidence="1" id="KW-0812">Transmembrane</keyword>
<reference evidence="2 3" key="1">
    <citation type="submission" date="2019-10" db="EMBL/GenBank/DDBJ databases">
        <title>Description of Paenibacillus terrestris sp. nov.</title>
        <authorList>
            <person name="Carlier A."/>
            <person name="Qi S."/>
        </authorList>
    </citation>
    <scope>NUCLEOTIDE SEQUENCE [LARGE SCALE GENOMIC DNA]</scope>
    <source>
        <strain evidence="2 3">LMG 31458</strain>
    </source>
</reference>
<keyword evidence="3" id="KW-1185">Reference proteome</keyword>